<dbReference type="GO" id="GO:0005634">
    <property type="term" value="C:nucleus"/>
    <property type="evidence" value="ECO:0007669"/>
    <property type="project" value="UniProtKB-SubCell"/>
</dbReference>
<evidence type="ECO:0000256" key="3">
    <source>
        <dbReference type="SAM" id="MobiDB-lite"/>
    </source>
</evidence>
<feature type="compositionally biased region" description="Low complexity" evidence="3">
    <location>
        <begin position="230"/>
        <end position="252"/>
    </location>
</feature>
<dbReference type="AlphaFoldDB" id="A0A834XY31"/>
<reference evidence="5 6" key="1">
    <citation type="submission" date="2020-08" db="EMBL/GenBank/DDBJ databases">
        <title>Aphidius gifuensis genome sequencing and assembly.</title>
        <authorList>
            <person name="Du Z."/>
        </authorList>
    </citation>
    <scope>NUCLEOTIDE SEQUENCE [LARGE SCALE GENOMIC DNA]</scope>
    <source>
        <strain evidence="5">YNYX2018</strain>
        <tissue evidence="5">Adults</tissue>
    </source>
</reference>
<organism evidence="5 6">
    <name type="scientific">Aphidius gifuensis</name>
    <name type="common">Parasitoid wasp</name>
    <dbReference type="NCBI Taxonomy" id="684658"/>
    <lineage>
        <taxon>Eukaryota</taxon>
        <taxon>Metazoa</taxon>
        <taxon>Ecdysozoa</taxon>
        <taxon>Arthropoda</taxon>
        <taxon>Hexapoda</taxon>
        <taxon>Insecta</taxon>
        <taxon>Pterygota</taxon>
        <taxon>Neoptera</taxon>
        <taxon>Endopterygota</taxon>
        <taxon>Hymenoptera</taxon>
        <taxon>Apocrita</taxon>
        <taxon>Ichneumonoidea</taxon>
        <taxon>Braconidae</taxon>
        <taxon>Aphidiinae</taxon>
        <taxon>Aphidius</taxon>
    </lineage>
</organism>
<dbReference type="InterPro" id="IPR011333">
    <property type="entry name" value="SKP1/BTB/POZ_sf"/>
</dbReference>
<evidence type="ECO:0000256" key="1">
    <source>
        <dbReference type="ARBA" id="ARBA00004123"/>
    </source>
</evidence>
<dbReference type="PANTHER" id="PTHR23110">
    <property type="entry name" value="BTB DOMAIN TRANSCRIPTION FACTOR"/>
    <property type="match status" value="1"/>
</dbReference>
<proteinExistence type="predicted"/>
<dbReference type="SUPFAM" id="SSF54695">
    <property type="entry name" value="POZ domain"/>
    <property type="match status" value="1"/>
</dbReference>
<evidence type="ECO:0000259" key="4">
    <source>
        <dbReference type="PROSITE" id="PS50097"/>
    </source>
</evidence>
<evidence type="ECO:0000256" key="2">
    <source>
        <dbReference type="ARBA" id="ARBA00023242"/>
    </source>
</evidence>
<protein>
    <recommendedName>
        <fullName evidence="4">BTB domain-containing protein</fullName>
    </recommendedName>
</protein>
<name>A0A834XY31_APHGI</name>
<dbReference type="Gene3D" id="3.30.710.10">
    <property type="entry name" value="Potassium Channel Kv1.1, Chain A"/>
    <property type="match status" value="1"/>
</dbReference>
<comment type="subcellular location">
    <subcellularLocation>
        <location evidence="1">Nucleus</location>
    </subcellularLocation>
</comment>
<feature type="domain" description="BTB" evidence="4">
    <location>
        <begin position="46"/>
        <end position="111"/>
    </location>
</feature>
<evidence type="ECO:0000313" key="5">
    <source>
        <dbReference type="EMBL" id="KAF7994976.1"/>
    </source>
</evidence>
<dbReference type="Proteomes" id="UP000639338">
    <property type="component" value="Unassembled WGS sequence"/>
</dbReference>
<gene>
    <name evidence="5" type="ORF">HCN44_004448</name>
</gene>
<keyword evidence="2" id="KW-0539">Nucleus</keyword>
<dbReference type="InterPro" id="IPR000210">
    <property type="entry name" value="BTB/POZ_dom"/>
</dbReference>
<dbReference type="OrthoDB" id="7956040at2759"/>
<comment type="caution">
    <text evidence="5">The sequence shown here is derived from an EMBL/GenBank/DDBJ whole genome shotgun (WGS) entry which is preliminary data.</text>
</comment>
<dbReference type="CDD" id="cd18315">
    <property type="entry name" value="BTB_POZ_BAB-like"/>
    <property type="match status" value="1"/>
</dbReference>
<feature type="compositionally biased region" description="Low complexity" evidence="3">
    <location>
        <begin position="140"/>
        <end position="163"/>
    </location>
</feature>
<feature type="compositionally biased region" description="Low complexity" evidence="3">
    <location>
        <begin position="402"/>
        <end position="413"/>
    </location>
</feature>
<evidence type="ECO:0000313" key="6">
    <source>
        <dbReference type="Proteomes" id="UP000639338"/>
    </source>
</evidence>
<dbReference type="EMBL" id="JACMRX010000002">
    <property type="protein sequence ID" value="KAF7994976.1"/>
    <property type="molecule type" value="Genomic_DNA"/>
</dbReference>
<feature type="region of interest" description="Disordered" evidence="3">
    <location>
        <begin position="128"/>
        <end position="262"/>
    </location>
</feature>
<sequence length="430" mass="47574">MESGSDLPTAANYPDGDRQQFCVSWNSHQSNMHNAFPKLLSSEQFVDVTLACDGGSIKCHKVVLSACSDYLERLLLEIPCTHPIIFLRDMRMWELQALVEFMYRGEVYVEQQQLAKLMQAAEALQVRGLSSQQGHGNAPSESETAQSSTATSSTPSSPSKSQTMDNKLDDTTNNEMITSSSPPPSPLPPSSSSSSSSSHQPSQQQQQQQPQQQQQQQQQPQIPTTNFLDSSTTITPTIINNNHTTITPSTNNLPETPSSANTSDFVNIEHIEHNEALQHLEKALNSCEATMTEAPGMVKMEPDDTFIPQDKPYSISMVPTNNSSNCSTPNSPLLSIEGYQRRQRRSEAELKQASDMVVRGTTFQVASEKYNIPISTIRFYMDRKGILKRRKRGRGSANIGASMSQPSSSGSPPYHMMNYRMNESLNSSLQ</sequence>
<keyword evidence="6" id="KW-1185">Reference proteome</keyword>
<accession>A0A834XY31</accession>
<feature type="compositionally biased region" description="Low complexity" evidence="3">
    <location>
        <begin position="190"/>
        <end position="221"/>
    </location>
</feature>
<feature type="region of interest" description="Disordered" evidence="3">
    <location>
        <begin position="390"/>
        <end position="430"/>
    </location>
</feature>
<dbReference type="Pfam" id="PF00651">
    <property type="entry name" value="BTB"/>
    <property type="match status" value="1"/>
</dbReference>
<feature type="compositionally biased region" description="Polar residues" evidence="3">
    <location>
        <begin position="253"/>
        <end position="262"/>
    </location>
</feature>
<dbReference type="SMART" id="SM00225">
    <property type="entry name" value="BTB"/>
    <property type="match status" value="1"/>
</dbReference>
<feature type="compositionally biased region" description="Polar residues" evidence="3">
    <location>
        <begin position="421"/>
        <end position="430"/>
    </location>
</feature>
<dbReference type="InterPro" id="IPR051095">
    <property type="entry name" value="Dros_DevTransReg"/>
</dbReference>
<dbReference type="PROSITE" id="PS50097">
    <property type="entry name" value="BTB"/>
    <property type="match status" value="1"/>
</dbReference>
<dbReference type="PANTHER" id="PTHR23110:SF108">
    <property type="entry name" value="LD19131P"/>
    <property type="match status" value="1"/>
</dbReference>
<dbReference type="GO" id="GO:0006357">
    <property type="term" value="P:regulation of transcription by RNA polymerase II"/>
    <property type="evidence" value="ECO:0007669"/>
    <property type="project" value="TreeGrafter"/>
</dbReference>